<feature type="compositionally biased region" description="Pro residues" evidence="1">
    <location>
        <begin position="28"/>
        <end position="38"/>
    </location>
</feature>
<gene>
    <name evidence="2" type="ORF">BD310DRAFT_930045</name>
</gene>
<dbReference type="Proteomes" id="UP000292082">
    <property type="component" value="Unassembled WGS sequence"/>
</dbReference>
<dbReference type="AlphaFoldDB" id="A0A4Q9PRU3"/>
<evidence type="ECO:0000256" key="1">
    <source>
        <dbReference type="SAM" id="MobiDB-lite"/>
    </source>
</evidence>
<proteinExistence type="predicted"/>
<sequence length="75" mass="8358">MTSPSHRGYIRANERQGPTVSARGRHYPPCPKQPPSGPAAPVMSPCDRAPPSSQVHLMRLLDRITSATCVWWYLM</sequence>
<organism evidence="2 3">
    <name type="scientific">Dichomitus squalens</name>
    <dbReference type="NCBI Taxonomy" id="114155"/>
    <lineage>
        <taxon>Eukaryota</taxon>
        <taxon>Fungi</taxon>
        <taxon>Dikarya</taxon>
        <taxon>Basidiomycota</taxon>
        <taxon>Agaricomycotina</taxon>
        <taxon>Agaricomycetes</taxon>
        <taxon>Polyporales</taxon>
        <taxon>Polyporaceae</taxon>
        <taxon>Dichomitus</taxon>
    </lineage>
</organism>
<evidence type="ECO:0000313" key="2">
    <source>
        <dbReference type="EMBL" id="TBU57122.1"/>
    </source>
</evidence>
<name>A0A4Q9PRU3_9APHY</name>
<evidence type="ECO:0000313" key="3">
    <source>
        <dbReference type="Proteomes" id="UP000292082"/>
    </source>
</evidence>
<reference evidence="2 3" key="1">
    <citation type="submission" date="2019-01" db="EMBL/GenBank/DDBJ databases">
        <title>Draft genome sequences of three monokaryotic isolates of the white-rot basidiomycete fungus Dichomitus squalens.</title>
        <authorList>
            <consortium name="DOE Joint Genome Institute"/>
            <person name="Lopez S.C."/>
            <person name="Andreopoulos B."/>
            <person name="Pangilinan J."/>
            <person name="Lipzen A."/>
            <person name="Riley R."/>
            <person name="Ahrendt S."/>
            <person name="Ng V."/>
            <person name="Barry K."/>
            <person name="Daum C."/>
            <person name="Grigoriev I.V."/>
            <person name="Hilden K.S."/>
            <person name="Makela M.R."/>
            <person name="de Vries R.P."/>
        </authorList>
    </citation>
    <scope>NUCLEOTIDE SEQUENCE [LARGE SCALE GENOMIC DNA]</scope>
    <source>
        <strain evidence="2 3">CBS 464.89</strain>
    </source>
</reference>
<feature type="region of interest" description="Disordered" evidence="1">
    <location>
        <begin position="1"/>
        <end position="47"/>
    </location>
</feature>
<dbReference type="EMBL" id="ML145141">
    <property type="protein sequence ID" value="TBU57122.1"/>
    <property type="molecule type" value="Genomic_DNA"/>
</dbReference>
<keyword evidence="3" id="KW-1185">Reference proteome</keyword>
<accession>A0A4Q9PRU3</accession>
<protein>
    <submittedName>
        <fullName evidence="2">Uncharacterized protein</fullName>
    </submittedName>
</protein>